<dbReference type="GO" id="GO:0015020">
    <property type="term" value="F:glucuronosyltransferase activity"/>
    <property type="evidence" value="ECO:0007669"/>
    <property type="project" value="UniProtKB-EC"/>
</dbReference>
<gene>
    <name evidence="13" type="primary">UGT352P1</name>
</gene>
<keyword evidence="7" id="KW-1133">Transmembrane helix</keyword>
<comment type="similarity">
    <text evidence="2 11">Belongs to the UDP-glycosyltransferase family.</text>
</comment>
<keyword evidence="6" id="KW-0256">Endoplasmic reticulum</keyword>
<reference evidence="13" key="1">
    <citation type="submission" date="2020-01" db="EMBL/GenBank/DDBJ databases">
        <authorList>
            <person name="Pym A.M."/>
            <person name="Bass C."/>
            <person name="Singh K.S."/>
        </authorList>
    </citation>
    <scope>NUCLEOTIDE SEQUENCE</scope>
</reference>
<dbReference type="EMBL" id="MT012611">
    <property type="protein sequence ID" value="QPA18393.1"/>
    <property type="molecule type" value="mRNA"/>
</dbReference>
<comment type="catalytic activity">
    <reaction evidence="12">
        <text>glucuronate acceptor + UDP-alpha-D-glucuronate = acceptor beta-D-glucuronoside + UDP + H(+)</text>
        <dbReference type="Rhea" id="RHEA:21032"/>
        <dbReference type="ChEBI" id="CHEBI:15378"/>
        <dbReference type="ChEBI" id="CHEBI:58052"/>
        <dbReference type="ChEBI" id="CHEBI:58223"/>
        <dbReference type="ChEBI" id="CHEBI:132367"/>
        <dbReference type="ChEBI" id="CHEBI:132368"/>
        <dbReference type="EC" id="2.4.1.17"/>
    </reaction>
</comment>
<comment type="subcellular location">
    <subcellularLocation>
        <location evidence="10">Endomembrane system</location>
        <topology evidence="10">Single-pass type I membrane protein</topology>
    </subcellularLocation>
    <subcellularLocation>
        <location evidence="1">Endoplasmic reticulum</location>
    </subcellularLocation>
    <subcellularLocation>
        <location evidence="12">Membrane</location>
        <topology evidence="12">Single-pass membrane protein</topology>
    </subcellularLocation>
</comment>
<keyword evidence="4 11" id="KW-0808">Transferase</keyword>
<organism evidence="13">
    <name type="scientific">Trialeurodes vaporariorum</name>
    <name type="common">Greenhouse whitefly</name>
    <name type="synonym">Aleyrodes vaporariorum</name>
    <dbReference type="NCBI Taxonomy" id="88556"/>
    <lineage>
        <taxon>Eukaryota</taxon>
        <taxon>Metazoa</taxon>
        <taxon>Ecdysozoa</taxon>
        <taxon>Arthropoda</taxon>
        <taxon>Hexapoda</taxon>
        <taxon>Insecta</taxon>
        <taxon>Pterygota</taxon>
        <taxon>Neoptera</taxon>
        <taxon>Paraneoptera</taxon>
        <taxon>Hemiptera</taxon>
        <taxon>Sternorrhyncha</taxon>
        <taxon>Aleyrodoidea</taxon>
        <taxon>Aleyrodidae</taxon>
        <taxon>Aleyrodinae</taxon>
        <taxon>Trialeurodes</taxon>
    </lineage>
</organism>
<keyword evidence="9" id="KW-0325">Glycoprotein</keyword>
<evidence type="ECO:0000256" key="5">
    <source>
        <dbReference type="ARBA" id="ARBA00022692"/>
    </source>
</evidence>
<evidence type="ECO:0000256" key="1">
    <source>
        <dbReference type="ARBA" id="ARBA00004240"/>
    </source>
</evidence>
<dbReference type="EC" id="2.4.1.17" evidence="12"/>
<evidence type="ECO:0000256" key="8">
    <source>
        <dbReference type="ARBA" id="ARBA00023136"/>
    </source>
</evidence>
<dbReference type="FunFam" id="3.40.50.2000:FF:000050">
    <property type="entry name" value="UDP-glucuronosyltransferase"/>
    <property type="match status" value="1"/>
</dbReference>
<dbReference type="SUPFAM" id="SSF53756">
    <property type="entry name" value="UDP-Glycosyltransferase/glycogen phosphorylase"/>
    <property type="match status" value="1"/>
</dbReference>
<keyword evidence="3 11" id="KW-0328">Glycosyltransferase</keyword>
<accession>A0A873P531</accession>
<dbReference type="InterPro" id="IPR035595">
    <property type="entry name" value="UDP_glycos_trans_CS"/>
</dbReference>
<dbReference type="PROSITE" id="PS00375">
    <property type="entry name" value="UDPGT"/>
    <property type="match status" value="1"/>
</dbReference>
<name>A0A873P531_TRIVP</name>
<evidence type="ECO:0000256" key="3">
    <source>
        <dbReference type="ARBA" id="ARBA00022676"/>
    </source>
</evidence>
<dbReference type="Pfam" id="PF00201">
    <property type="entry name" value="UDPGT"/>
    <property type="match status" value="1"/>
</dbReference>
<dbReference type="InterPro" id="IPR002213">
    <property type="entry name" value="UDP_glucos_trans"/>
</dbReference>
<evidence type="ECO:0000256" key="9">
    <source>
        <dbReference type="ARBA" id="ARBA00023180"/>
    </source>
</evidence>
<evidence type="ECO:0000256" key="10">
    <source>
        <dbReference type="ARBA" id="ARBA00046288"/>
    </source>
</evidence>
<evidence type="ECO:0000256" key="11">
    <source>
        <dbReference type="RuleBase" id="RU003718"/>
    </source>
</evidence>
<keyword evidence="5" id="KW-0812">Transmembrane</keyword>
<dbReference type="PANTHER" id="PTHR48043">
    <property type="entry name" value="EG:EG0003.4 PROTEIN-RELATED"/>
    <property type="match status" value="1"/>
</dbReference>
<sequence>MGLIKMAHRSMLIVLLLAGAGYAYNILIMHPTPSFSHQQSVMALTEALIKRGHQLFVISPNVVPGLEKNYTYIDVSFTYDVFSEDGDSDDTVNTQQQMSKWELPITFKAFNNLPSVQFDSPQFKTFMARVEKEKIKFDVALMETYYVPTTCAMTRLLNGHSPIISISTLPTDMYGESNLGSIEHGSFAPSVWGSVSDKMNLWEKIENWVTIYYIKYRMRENIEEAAHIFFRQFYPEHETLIDGCWTNITLSMITANFITYYPRLLGPNVIEIGPLHMMDKPPKLQQNVQDWLDGAEKGVIYFSLGSNMKSKSLPAVVRENFLKLFRQLPSGYRVLWKWELDGPIPGQSDNILPQKWMMQQSVLNHPKVKAFITQGGLQSFQEAVHYGVPTVGIPWFGDQEMDVAKMIDAGIGTRIRPQELYSYEKVKSAIETVLFDER</sequence>
<feature type="signal peptide" evidence="12">
    <location>
        <begin position="1"/>
        <end position="23"/>
    </location>
</feature>
<evidence type="ECO:0000313" key="13">
    <source>
        <dbReference type="EMBL" id="QPA18393.1"/>
    </source>
</evidence>
<keyword evidence="8" id="KW-0472">Membrane</keyword>
<feature type="chain" id="PRO_5033101121" description="UDP-glucuronosyltransferase" evidence="12">
    <location>
        <begin position="24"/>
        <end position="438"/>
    </location>
</feature>
<protein>
    <recommendedName>
        <fullName evidence="12">UDP-glucuronosyltransferase</fullName>
        <ecNumber evidence="12">2.4.1.17</ecNumber>
    </recommendedName>
</protein>
<dbReference type="InterPro" id="IPR050271">
    <property type="entry name" value="UDP-glycosyltransferase"/>
</dbReference>
<keyword evidence="12" id="KW-0732">Signal</keyword>
<evidence type="ECO:0000256" key="7">
    <source>
        <dbReference type="ARBA" id="ARBA00022989"/>
    </source>
</evidence>
<evidence type="ECO:0000256" key="2">
    <source>
        <dbReference type="ARBA" id="ARBA00009995"/>
    </source>
</evidence>
<evidence type="ECO:0000256" key="6">
    <source>
        <dbReference type="ARBA" id="ARBA00022824"/>
    </source>
</evidence>
<dbReference type="AlphaFoldDB" id="A0A873P531"/>
<evidence type="ECO:0000256" key="4">
    <source>
        <dbReference type="ARBA" id="ARBA00022679"/>
    </source>
</evidence>
<dbReference type="Gene3D" id="3.40.50.2000">
    <property type="entry name" value="Glycogen Phosphorylase B"/>
    <property type="match status" value="1"/>
</dbReference>
<proteinExistence type="evidence at transcript level"/>
<dbReference type="CDD" id="cd03784">
    <property type="entry name" value="GT1_Gtf-like"/>
    <property type="match status" value="1"/>
</dbReference>
<dbReference type="GO" id="GO:0016020">
    <property type="term" value="C:membrane"/>
    <property type="evidence" value="ECO:0007669"/>
    <property type="project" value="UniProtKB-SubCell"/>
</dbReference>
<dbReference type="PANTHER" id="PTHR48043:SF159">
    <property type="entry name" value="EG:EG0003.4 PROTEIN-RELATED"/>
    <property type="match status" value="1"/>
</dbReference>
<evidence type="ECO:0000256" key="12">
    <source>
        <dbReference type="RuleBase" id="RU362059"/>
    </source>
</evidence>
<dbReference type="GO" id="GO:0005783">
    <property type="term" value="C:endoplasmic reticulum"/>
    <property type="evidence" value="ECO:0007669"/>
    <property type="project" value="UniProtKB-SubCell"/>
</dbReference>
<reference evidence="13" key="2">
    <citation type="journal article" name="BMC Genomics">
        <title>Host plant adaptation in the polyphagous whitefly, Trialeurodes vaporariorum, is associated with transcriptional plasticity and altered sensitivity to insecticides.</title>
        <authorList>
            <person name="Pym A."/>
            <person name="Singh K.S."/>
            <person name="Nordgren A."/>
            <person name="Davies T.G.E."/>
            <person name="Zimmer C.T."/>
            <person name="Elias J."/>
            <person name="Slater R."/>
            <person name="Bass C."/>
        </authorList>
    </citation>
    <scope>NUCLEOTIDE SEQUENCE</scope>
</reference>